<dbReference type="EMBL" id="CP025704">
    <property type="protein sequence ID" value="AUN99783.1"/>
    <property type="molecule type" value="Genomic_DNA"/>
</dbReference>
<dbReference type="Proteomes" id="UP000235584">
    <property type="component" value="Chromosome"/>
</dbReference>
<evidence type="ECO:0000313" key="11">
    <source>
        <dbReference type="EMBL" id="AUN99783.1"/>
    </source>
</evidence>
<gene>
    <name evidence="9" type="primary">hisC</name>
    <name evidence="11" type="ORF">C0V70_17050</name>
</gene>
<comment type="pathway">
    <text evidence="2 9">Amino-acid biosynthesis; L-histidine biosynthesis; L-histidine from 5-phospho-alpha-D-ribose 1-diphosphate: step 7/9.</text>
</comment>
<organism evidence="11 12">
    <name type="scientific">Bacteriovorax stolpii</name>
    <name type="common">Bdellovibrio stolpii</name>
    <dbReference type="NCBI Taxonomy" id="960"/>
    <lineage>
        <taxon>Bacteria</taxon>
        <taxon>Pseudomonadati</taxon>
        <taxon>Bdellovibrionota</taxon>
        <taxon>Bacteriovoracia</taxon>
        <taxon>Bacteriovoracales</taxon>
        <taxon>Bacteriovoracaceae</taxon>
        <taxon>Bacteriovorax</taxon>
    </lineage>
</organism>
<dbReference type="PROSITE" id="PS00599">
    <property type="entry name" value="AA_TRANSFER_CLASS_2"/>
    <property type="match status" value="1"/>
</dbReference>
<dbReference type="GO" id="GO:0000105">
    <property type="term" value="P:L-histidine biosynthetic process"/>
    <property type="evidence" value="ECO:0007669"/>
    <property type="project" value="UniProtKB-UniRule"/>
</dbReference>
<keyword evidence="6 9" id="KW-0808">Transferase</keyword>
<dbReference type="RefSeq" id="WP_102245072.1">
    <property type="nucleotide sequence ID" value="NZ_CP025704.1"/>
</dbReference>
<dbReference type="InterPro" id="IPR001917">
    <property type="entry name" value="Aminotrans_II_pyridoxalP_BS"/>
</dbReference>
<dbReference type="InterPro" id="IPR050106">
    <property type="entry name" value="HistidinolP_aminotransfase"/>
</dbReference>
<dbReference type="NCBIfam" id="TIGR01141">
    <property type="entry name" value="hisC"/>
    <property type="match status" value="1"/>
</dbReference>
<dbReference type="KEGG" id="bsto:C0V70_17050"/>
<evidence type="ECO:0000313" key="12">
    <source>
        <dbReference type="Proteomes" id="UP000235584"/>
    </source>
</evidence>
<evidence type="ECO:0000256" key="4">
    <source>
        <dbReference type="ARBA" id="ARBA00011738"/>
    </source>
</evidence>
<dbReference type="CDD" id="cd00609">
    <property type="entry name" value="AAT_like"/>
    <property type="match status" value="1"/>
</dbReference>
<sequence length="382" mass="43342">MSEISDQIQTLVPDYVRNLTVYQAGKPIDELTREKGLTRVSKLASNENPLGPSPFAIKAMTNALWDVHRYPDMNAYMLKSSLSKLYKLKHENIILGNGSEGIMAYIARAFIQPGQEVLTCQNSFIGFSIIARSVGAILKTVPLTEDYRFDVIALGKSITKKTKVIYICNPNNPTGTYITKTEFDILMSYVPKHVLVILDEAYFEFAIGKEDYPNSMDYRYDNVLTLRTFSKAYGLSGIRIGYGFGHEDLIANLHKVKLPFEPGLIAQMGAAGAIHDKPHLRRTVVNNQRRYAETFDFLTKHEFNPIKSVANFIAFKTGSEEASRYMFDSLLDQGVIIRQLKANEMPDYVRVSLGTKREMSHFFKAMEAILPEYNKRYGRPKK</sequence>
<dbReference type="Gene3D" id="3.90.1150.10">
    <property type="entry name" value="Aspartate Aminotransferase, domain 1"/>
    <property type="match status" value="1"/>
</dbReference>
<keyword evidence="7 9" id="KW-0663">Pyridoxal phosphate</keyword>
<accession>A0A2K9NW80</accession>
<keyword evidence="9" id="KW-0028">Amino-acid biosynthesis</keyword>
<comment type="subunit">
    <text evidence="4 9">Homodimer.</text>
</comment>
<dbReference type="EC" id="2.6.1.9" evidence="9"/>
<dbReference type="AlphaFoldDB" id="A0A2K9NW80"/>
<dbReference type="Gene3D" id="3.40.640.10">
    <property type="entry name" value="Type I PLP-dependent aspartate aminotransferase-like (Major domain)"/>
    <property type="match status" value="1"/>
</dbReference>
<dbReference type="GO" id="GO:0030170">
    <property type="term" value="F:pyridoxal phosphate binding"/>
    <property type="evidence" value="ECO:0007669"/>
    <property type="project" value="InterPro"/>
</dbReference>
<feature type="domain" description="Aminotransferase class I/classII large" evidence="10">
    <location>
        <begin position="40"/>
        <end position="364"/>
    </location>
</feature>
<feature type="modified residue" description="N6-(pyridoxal phosphate)lysine" evidence="9">
    <location>
        <position position="231"/>
    </location>
</feature>
<reference evidence="11 12" key="1">
    <citation type="submission" date="2018-01" db="EMBL/GenBank/DDBJ databases">
        <title>Complete genome sequence of Bacteriovorax stolpii DSM12778.</title>
        <authorList>
            <person name="Tang B."/>
            <person name="Chang J."/>
        </authorList>
    </citation>
    <scope>NUCLEOTIDE SEQUENCE [LARGE SCALE GENOMIC DNA]</scope>
    <source>
        <strain evidence="11 12">DSM 12778</strain>
    </source>
</reference>
<keyword evidence="5 9" id="KW-0032">Aminotransferase</keyword>
<dbReference type="SUPFAM" id="SSF53383">
    <property type="entry name" value="PLP-dependent transferases"/>
    <property type="match status" value="1"/>
</dbReference>
<keyword evidence="12" id="KW-1185">Reference proteome</keyword>
<protein>
    <recommendedName>
        <fullName evidence="9">Histidinol-phosphate aminotransferase</fullName>
        <ecNumber evidence="9">2.6.1.9</ecNumber>
    </recommendedName>
    <alternativeName>
        <fullName evidence="9">Imidazole acetol-phosphate transaminase</fullName>
    </alternativeName>
</protein>
<evidence type="ECO:0000256" key="8">
    <source>
        <dbReference type="ARBA" id="ARBA00047481"/>
    </source>
</evidence>
<name>A0A2K9NW80_BACTC</name>
<dbReference type="UniPathway" id="UPA00031">
    <property type="reaction ID" value="UER00012"/>
</dbReference>
<dbReference type="GO" id="GO:0004400">
    <property type="term" value="F:histidinol-phosphate transaminase activity"/>
    <property type="evidence" value="ECO:0007669"/>
    <property type="project" value="UniProtKB-UniRule"/>
</dbReference>
<keyword evidence="9" id="KW-0368">Histidine biosynthesis</keyword>
<evidence type="ECO:0000259" key="10">
    <source>
        <dbReference type="Pfam" id="PF00155"/>
    </source>
</evidence>
<dbReference type="Pfam" id="PF00155">
    <property type="entry name" value="Aminotran_1_2"/>
    <property type="match status" value="1"/>
</dbReference>
<evidence type="ECO:0000256" key="1">
    <source>
        <dbReference type="ARBA" id="ARBA00001933"/>
    </source>
</evidence>
<evidence type="ECO:0000256" key="5">
    <source>
        <dbReference type="ARBA" id="ARBA00022576"/>
    </source>
</evidence>
<evidence type="ECO:0000256" key="9">
    <source>
        <dbReference type="HAMAP-Rule" id="MF_01023"/>
    </source>
</evidence>
<comment type="catalytic activity">
    <reaction evidence="8 9">
        <text>L-histidinol phosphate + 2-oxoglutarate = 3-(imidazol-4-yl)-2-oxopropyl phosphate + L-glutamate</text>
        <dbReference type="Rhea" id="RHEA:23744"/>
        <dbReference type="ChEBI" id="CHEBI:16810"/>
        <dbReference type="ChEBI" id="CHEBI:29985"/>
        <dbReference type="ChEBI" id="CHEBI:57766"/>
        <dbReference type="ChEBI" id="CHEBI:57980"/>
        <dbReference type="EC" id="2.6.1.9"/>
    </reaction>
</comment>
<dbReference type="PANTHER" id="PTHR43643">
    <property type="entry name" value="HISTIDINOL-PHOSPHATE AMINOTRANSFERASE 2"/>
    <property type="match status" value="1"/>
</dbReference>
<dbReference type="PANTHER" id="PTHR43643:SF3">
    <property type="entry name" value="HISTIDINOL-PHOSPHATE AMINOTRANSFERASE"/>
    <property type="match status" value="1"/>
</dbReference>
<comment type="cofactor">
    <cofactor evidence="1 9">
        <name>pyridoxal 5'-phosphate</name>
        <dbReference type="ChEBI" id="CHEBI:597326"/>
    </cofactor>
</comment>
<dbReference type="InterPro" id="IPR005861">
    <property type="entry name" value="HisP_aminotrans"/>
</dbReference>
<dbReference type="InterPro" id="IPR015421">
    <property type="entry name" value="PyrdxlP-dep_Trfase_major"/>
</dbReference>
<dbReference type="InterPro" id="IPR015424">
    <property type="entry name" value="PyrdxlP-dep_Trfase"/>
</dbReference>
<dbReference type="HAMAP" id="MF_01023">
    <property type="entry name" value="HisC_aminotrans_2"/>
    <property type="match status" value="1"/>
</dbReference>
<evidence type="ECO:0000256" key="3">
    <source>
        <dbReference type="ARBA" id="ARBA00007970"/>
    </source>
</evidence>
<dbReference type="InterPro" id="IPR004839">
    <property type="entry name" value="Aminotransferase_I/II_large"/>
</dbReference>
<dbReference type="InterPro" id="IPR015422">
    <property type="entry name" value="PyrdxlP-dep_Trfase_small"/>
</dbReference>
<proteinExistence type="inferred from homology"/>
<evidence type="ECO:0000256" key="6">
    <source>
        <dbReference type="ARBA" id="ARBA00022679"/>
    </source>
</evidence>
<comment type="similarity">
    <text evidence="3 9">Belongs to the class-II pyridoxal-phosphate-dependent aminotransferase family. Histidinol-phosphate aminotransferase subfamily.</text>
</comment>
<dbReference type="OrthoDB" id="5288513at2"/>
<evidence type="ECO:0000256" key="2">
    <source>
        <dbReference type="ARBA" id="ARBA00005011"/>
    </source>
</evidence>
<evidence type="ECO:0000256" key="7">
    <source>
        <dbReference type="ARBA" id="ARBA00022898"/>
    </source>
</evidence>